<feature type="non-terminal residue" evidence="1">
    <location>
        <position position="1"/>
    </location>
</feature>
<accession>A0A1C4HDJ3</accession>
<reference evidence="1" key="1">
    <citation type="submission" date="2016-07" db="EMBL/GenBank/DDBJ databases">
        <authorList>
            <person name="Yalla S."/>
        </authorList>
    </citation>
    <scope>NUCLEOTIDE SEQUENCE</scope>
    <source>
        <strain evidence="1">PBOCT1</strain>
    </source>
</reference>
<proteinExistence type="predicted"/>
<geneLocation type="mitochondrion" evidence="1"/>
<organism evidence="1">
    <name type="scientific">Octopus cyanea</name>
    <name type="common">Big blue octopus</name>
    <dbReference type="NCBI Taxonomy" id="34525"/>
    <lineage>
        <taxon>Eukaryota</taxon>
        <taxon>Metazoa</taxon>
        <taxon>Spiralia</taxon>
        <taxon>Lophotrochozoa</taxon>
        <taxon>Mollusca</taxon>
        <taxon>Cephalopoda</taxon>
        <taxon>Coleoidea</taxon>
        <taxon>Octopodiformes</taxon>
        <taxon>Octopoda</taxon>
        <taxon>Incirrata</taxon>
        <taxon>Octopodidae</taxon>
        <taxon>Octopus</taxon>
    </lineage>
</organism>
<gene>
    <name evidence="1" type="primary">COI</name>
</gene>
<protein>
    <submittedName>
        <fullName evidence="1">Cytochrome oxidase subunit 1</fullName>
    </submittedName>
</protein>
<reference evidence="1" key="2">
    <citation type="submission" date="2016-08" db="EMBL/GenBank/DDBJ databases">
        <title>DNA Barcoding of Cephalopods of Andaman Islands.</title>
        <authorList>
            <person name="Suneelkumar Y."/>
            <person name="Narayana Murthy K."/>
            <person name="Mohanraju R."/>
        </authorList>
    </citation>
    <scope>NUCLEOTIDE SEQUENCE</scope>
    <source>
        <strain evidence="1">PBOCT1</strain>
    </source>
</reference>
<evidence type="ECO:0000313" key="1">
    <source>
        <dbReference type="EMBL" id="SCC90949.1"/>
    </source>
</evidence>
<name>A0A1C4HDJ3_OCTCY</name>
<feature type="non-terminal residue" evidence="1">
    <location>
        <position position="43"/>
    </location>
</feature>
<dbReference type="EMBL" id="LT604980">
    <property type="protein sequence ID" value="SCC90949.1"/>
    <property type="molecule type" value="Genomic_DNA"/>
</dbReference>
<keyword evidence="1" id="KW-0496">Mitochondrion</keyword>
<sequence>MSSYTNSTTSSICMICINYCSSLTTIPPSSCSRNYYIINRPKF</sequence>
<dbReference type="AlphaFoldDB" id="A0A1C4HDJ3"/>